<comment type="catalytic activity">
    <reaction evidence="2">
        <text>2 GTP = 3',3'-c-di-GMP + 2 diphosphate</text>
        <dbReference type="Rhea" id="RHEA:24898"/>
        <dbReference type="ChEBI" id="CHEBI:33019"/>
        <dbReference type="ChEBI" id="CHEBI:37565"/>
        <dbReference type="ChEBI" id="CHEBI:58805"/>
        <dbReference type="EC" id="2.7.7.65"/>
    </reaction>
</comment>
<dbReference type="GO" id="GO:0016020">
    <property type="term" value="C:membrane"/>
    <property type="evidence" value="ECO:0007669"/>
    <property type="project" value="InterPro"/>
</dbReference>
<evidence type="ECO:0000313" key="7">
    <source>
        <dbReference type="Proteomes" id="UP000199470"/>
    </source>
</evidence>
<dbReference type="FunFam" id="3.30.70.270:FF:000001">
    <property type="entry name" value="Diguanylate cyclase domain protein"/>
    <property type="match status" value="1"/>
</dbReference>
<dbReference type="InterPro" id="IPR003660">
    <property type="entry name" value="HAMP_dom"/>
</dbReference>
<dbReference type="EC" id="2.7.7.65" evidence="1"/>
<dbReference type="SUPFAM" id="SSF158472">
    <property type="entry name" value="HAMP domain-like"/>
    <property type="match status" value="1"/>
</dbReference>
<dbReference type="InterPro" id="IPR000160">
    <property type="entry name" value="GGDEF_dom"/>
</dbReference>
<reference evidence="6 7" key="1">
    <citation type="submission" date="2016-10" db="EMBL/GenBank/DDBJ databases">
        <authorList>
            <person name="de Groot N.N."/>
        </authorList>
    </citation>
    <scope>NUCLEOTIDE SEQUENCE [LARGE SCALE GENOMIC DNA]</scope>
    <source>
        <strain evidence="6 7">ATCC 43154</strain>
    </source>
</reference>
<gene>
    <name evidence="6" type="ORF">SAMN02982985_03627</name>
</gene>
<dbReference type="RefSeq" id="WP_245774325.1">
    <property type="nucleotide sequence ID" value="NZ_FOTW01000017.1"/>
</dbReference>
<evidence type="ECO:0000259" key="4">
    <source>
        <dbReference type="PROSITE" id="PS50885"/>
    </source>
</evidence>
<evidence type="ECO:0000256" key="2">
    <source>
        <dbReference type="ARBA" id="ARBA00034247"/>
    </source>
</evidence>
<feature type="region of interest" description="Disordered" evidence="3">
    <location>
        <begin position="96"/>
        <end position="217"/>
    </location>
</feature>
<evidence type="ECO:0000256" key="1">
    <source>
        <dbReference type="ARBA" id="ARBA00012528"/>
    </source>
</evidence>
<dbReference type="Gene3D" id="3.30.70.270">
    <property type="match status" value="1"/>
</dbReference>
<dbReference type="PANTHER" id="PTHR45138:SF9">
    <property type="entry name" value="DIGUANYLATE CYCLASE DGCM-RELATED"/>
    <property type="match status" value="1"/>
</dbReference>
<proteinExistence type="predicted"/>
<dbReference type="CDD" id="cd06225">
    <property type="entry name" value="HAMP"/>
    <property type="match status" value="1"/>
</dbReference>
<dbReference type="AlphaFoldDB" id="A0A1I4PW49"/>
<dbReference type="CDD" id="cd01949">
    <property type="entry name" value="GGDEF"/>
    <property type="match status" value="1"/>
</dbReference>
<feature type="compositionally biased region" description="Basic and acidic residues" evidence="3">
    <location>
        <begin position="136"/>
        <end position="204"/>
    </location>
</feature>
<dbReference type="EMBL" id="FOTW01000017">
    <property type="protein sequence ID" value="SFM31555.1"/>
    <property type="molecule type" value="Genomic_DNA"/>
</dbReference>
<evidence type="ECO:0000259" key="5">
    <source>
        <dbReference type="PROSITE" id="PS50887"/>
    </source>
</evidence>
<evidence type="ECO:0000256" key="3">
    <source>
        <dbReference type="SAM" id="MobiDB-lite"/>
    </source>
</evidence>
<dbReference type="NCBIfam" id="TIGR00254">
    <property type="entry name" value="GGDEF"/>
    <property type="match status" value="1"/>
</dbReference>
<dbReference type="PROSITE" id="PS50885">
    <property type="entry name" value="HAMP"/>
    <property type="match status" value="1"/>
</dbReference>
<evidence type="ECO:0000313" key="6">
    <source>
        <dbReference type="EMBL" id="SFM31555.1"/>
    </source>
</evidence>
<dbReference type="SMART" id="SM00304">
    <property type="entry name" value="HAMP"/>
    <property type="match status" value="1"/>
</dbReference>
<organism evidence="6 7">
    <name type="scientific">Rugamonas rubra</name>
    <dbReference type="NCBI Taxonomy" id="758825"/>
    <lineage>
        <taxon>Bacteria</taxon>
        <taxon>Pseudomonadati</taxon>
        <taxon>Pseudomonadota</taxon>
        <taxon>Betaproteobacteria</taxon>
        <taxon>Burkholderiales</taxon>
        <taxon>Oxalobacteraceae</taxon>
        <taxon>Telluria group</taxon>
        <taxon>Rugamonas</taxon>
    </lineage>
</organism>
<dbReference type="Gene3D" id="6.10.340.10">
    <property type="match status" value="1"/>
</dbReference>
<dbReference type="Proteomes" id="UP000199470">
    <property type="component" value="Unassembled WGS sequence"/>
</dbReference>
<dbReference type="STRING" id="758825.SAMN02982985_03627"/>
<protein>
    <recommendedName>
        <fullName evidence="1">diguanylate cyclase</fullName>
        <ecNumber evidence="1">2.7.7.65</ecNumber>
    </recommendedName>
</protein>
<dbReference type="Pfam" id="PF00990">
    <property type="entry name" value="GGDEF"/>
    <property type="match status" value="1"/>
</dbReference>
<dbReference type="PROSITE" id="PS50887">
    <property type="entry name" value="GGDEF"/>
    <property type="match status" value="1"/>
</dbReference>
<dbReference type="InterPro" id="IPR029787">
    <property type="entry name" value="Nucleotide_cyclase"/>
</dbReference>
<accession>A0A1I4PW49</accession>
<feature type="domain" description="HAMP" evidence="4">
    <location>
        <begin position="303"/>
        <end position="355"/>
    </location>
</feature>
<dbReference type="GO" id="GO:0052621">
    <property type="term" value="F:diguanylate cyclase activity"/>
    <property type="evidence" value="ECO:0007669"/>
    <property type="project" value="UniProtKB-EC"/>
</dbReference>
<sequence length="535" mass="57714">MSLRIKFMLALLLTGLAAVAMVGGLAYVGVTTKVDLIRRQQAADHFYKYMSAYVGRYGSWRAAIAAESFDSFMQRTITAEGDSAGREAGAAVAPLPVGLGRGIGADGRPVAQPMGPAGRDDVRPAPPGDMRAGAPDGERRGPPDGERLGPAYGERRGPMDGERRGPRDDERRDSADGDRRGPPDGARRGPPEGDRAGAPQDRRRPDKRRGGPPPFHFIVTDQDYKVVLGAGTYRPGEPLPAAAREGARAVMVDGRPALYISSEGVLTPSKQEQQYLSAVREALLAGAAAAAVLALLLGVLLSRGLSRTLTRLTEAVRAMHGGSLLQRVPVQGRDEVAALATAFNEMSEQLAHSHAELHASHQTILEQAEQLRELSVRDALTALYNRRHFDEQAVTLFNQAVRHQRPLSLVIGDIDFFKRINDQFSHATGDAVLRKVGEILRGHMRLSDLVARYGGEEFVIALPETALPQAAALCDKLRELIEGFPWHEVHPDLTVTMSMGVCADIAAGTAEAMLQKADALLYRAKATGRNRVCFA</sequence>
<dbReference type="InterPro" id="IPR050469">
    <property type="entry name" value="Diguanylate_Cyclase"/>
</dbReference>
<feature type="domain" description="GGDEF" evidence="5">
    <location>
        <begin position="405"/>
        <end position="535"/>
    </location>
</feature>
<keyword evidence="7" id="KW-1185">Reference proteome</keyword>
<dbReference type="PANTHER" id="PTHR45138">
    <property type="entry name" value="REGULATORY COMPONENTS OF SENSORY TRANSDUCTION SYSTEM"/>
    <property type="match status" value="1"/>
</dbReference>
<name>A0A1I4PW49_9BURK</name>
<dbReference type="Pfam" id="PF00672">
    <property type="entry name" value="HAMP"/>
    <property type="match status" value="1"/>
</dbReference>
<dbReference type="GO" id="GO:0007165">
    <property type="term" value="P:signal transduction"/>
    <property type="evidence" value="ECO:0007669"/>
    <property type="project" value="InterPro"/>
</dbReference>
<dbReference type="InterPro" id="IPR043128">
    <property type="entry name" value="Rev_trsase/Diguanyl_cyclase"/>
</dbReference>
<dbReference type="SUPFAM" id="SSF55073">
    <property type="entry name" value="Nucleotide cyclase"/>
    <property type="match status" value="1"/>
</dbReference>
<dbReference type="SMART" id="SM00267">
    <property type="entry name" value="GGDEF"/>
    <property type="match status" value="1"/>
</dbReference>